<dbReference type="RefSeq" id="WP_211144184.1">
    <property type="nucleotide sequence ID" value="NZ_JAEEGB010000035.1"/>
</dbReference>
<gene>
    <name evidence="1" type="ORF">I6U51_19230</name>
</gene>
<sequence>MDDFYVNKVEINGNEYVEINNDIQLKNIIDNIRDEQVNEIAFYRKDKNVILNVFADVSKFHISIIDEDKGMNYYFNSQSNNKELVELGGNFFDANNICYDQNVLERIVNKFVLYGEKYEKVKWLEEEE</sequence>
<accession>A0A934I112</accession>
<dbReference type="EMBL" id="JAEEGB010000035">
    <property type="protein sequence ID" value="MBI6874807.1"/>
    <property type="molecule type" value="Genomic_DNA"/>
</dbReference>
<protein>
    <submittedName>
        <fullName evidence="1">Uncharacterized protein</fullName>
    </submittedName>
</protein>
<dbReference type="AlphaFoldDB" id="A0A934I112"/>
<dbReference type="Proteomes" id="UP000622687">
    <property type="component" value="Unassembled WGS sequence"/>
</dbReference>
<evidence type="ECO:0000313" key="1">
    <source>
        <dbReference type="EMBL" id="MBI6874807.1"/>
    </source>
</evidence>
<name>A0A934I112_9CLOT</name>
<reference evidence="1" key="1">
    <citation type="submission" date="2020-12" db="EMBL/GenBank/DDBJ databases">
        <title>Clostridium thailandense sp. nov., a novel acetogenic bacterium isolated from peat land soil in Thailand.</title>
        <authorList>
            <person name="Chaikitkaew S."/>
            <person name="Birkeland N.K."/>
        </authorList>
    </citation>
    <scope>NUCLEOTIDE SEQUENCE</scope>
    <source>
        <strain evidence="1">DSM 17425</strain>
    </source>
</reference>
<proteinExistence type="predicted"/>
<evidence type="ECO:0000313" key="2">
    <source>
        <dbReference type="Proteomes" id="UP000622687"/>
    </source>
</evidence>
<organism evidence="1 2">
    <name type="scientific">Clostridium aciditolerans</name>
    <dbReference type="NCBI Taxonomy" id="339861"/>
    <lineage>
        <taxon>Bacteria</taxon>
        <taxon>Bacillati</taxon>
        <taxon>Bacillota</taxon>
        <taxon>Clostridia</taxon>
        <taxon>Eubacteriales</taxon>
        <taxon>Clostridiaceae</taxon>
        <taxon>Clostridium</taxon>
    </lineage>
</organism>
<comment type="caution">
    <text evidence="1">The sequence shown here is derived from an EMBL/GenBank/DDBJ whole genome shotgun (WGS) entry which is preliminary data.</text>
</comment>
<keyword evidence="2" id="KW-1185">Reference proteome</keyword>